<dbReference type="InterPro" id="IPR052175">
    <property type="entry name" value="ComplexI-like_HydComp"/>
</dbReference>
<comment type="subcellular location">
    <subcellularLocation>
        <location evidence="1">Cell membrane</location>
        <topology evidence="1">Multi-pass membrane protein</topology>
    </subcellularLocation>
    <subcellularLocation>
        <location evidence="7">Membrane</location>
        <topology evidence="7">Multi-pass membrane protein</topology>
    </subcellularLocation>
</comment>
<evidence type="ECO:0000256" key="2">
    <source>
        <dbReference type="ARBA" id="ARBA00022475"/>
    </source>
</evidence>
<dbReference type="InterPro" id="IPR003918">
    <property type="entry name" value="NADH_UbQ_OxRdtase"/>
</dbReference>
<feature type="transmembrane region" description="Helical" evidence="8">
    <location>
        <begin position="117"/>
        <end position="136"/>
    </location>
</feature>
<dbReference type="InterPro" id="IPR001750">
    <property type="entry name" value="ND/Mrp_TM"/>
</dbReference>
<evidence type="ECO:0000256" key="6">
    <source>
        <dbReference type="ARBA" id="ARBA00023136"/>
    </source>
</evidence>
<dbReference type="PANTHER" id="PTHR42682:SF5">
    <property type="entry name" value="HYDROGENASE-4 COMPONENT F"/>
    <property type="match status" value="1"/>
</dbReference>
<dbReference type="Proteomes" id="UP000346198">
    <property type="component" value="Unassembled WGS sequence"/>
</dbReference>
<evidence type="ECO:0000256" key="4">
    <source>
        <dbReference type="ARBA" id="ARBA00022989"/>
    </source>
</evidence>
<dbReference type="GO" id="GO:0005886">
    <property type="term" value="C:plasma membrane"/>
    <property type="evidence" value="ECO:0007669"/>
    <property type="project" value="UniProtKB-SubCell"/>
</dbReference>
<name>A0A6C2UMX3_9BACT</name>
<feature type="transmembrane region" description="Helical" evidence="8">
    <location>
        <begin position="148"/>
        <end position="175"/>
    </location>
</feature>
<evidence type="ECO:0000256" key="7">
    <source>
        <dbReference type="RuleBase" id="RU000320"/>
    </source>
</evidence>
<keyword evidence="4 8" id="KW-1133">Transmembrane helix</keyword>
<keyword evidence="2" id="KW-1003">Cell membrane</keyword>
<evidence type="ECO:0000256" key="5">
    <source>
        <dbReference type="ARBA" id="ARBA00023002"/>
    </source>
</evidence>
<accession>A0A6C2UMX3</accession>
<evidence type="ECO:0000256" key="8">
    <source>
        <dbReference type="SAM" id="Phobius"/>
    </source>
</evidence>
<feature type="transmembrane region" description="Helical" evidence="8">
    <location>
        <begin position="94"/>
        <end position="111"/>
    </location>
</feature>
<dbReference type="EMBL" id="CAAHFH010000001">
    <property type="protein sequence ID" value="VGO20611.1"/>
    <property type="molecule type" value="Genomic_DNA"/>
</dbReference>
<evidence type="ECO:0000256" key="3">
    <source>
        <dbReference type="ARBA" id="ARBA00022692"/>
    </source>
</evidence>
<feature type="transmembrane region" description="Helical" evidence="8">
    <location>
        <begin position="302"/>
        <end position="323"/>
    </location>
</feature>
<dbReference type="AlphaFoldDB" id="A0A6C2UMX3"/>
<feature type="transmembrane region" description="Helical" evidence="8">
    <location>
        <begin position="227"/>
        <end position="248"/>
    </location>
</feature>
<dbReference type="GO" id="GO:0042773">
    <property type="term" value="P:ATP synthesis coupled electron transport"/>
    <property type="evidence" value="ECO:0007669"/>
    <property type="project" value="InterPro"/>
</dbReference>
<feature type="transmembrane region" description="Helical" evidence="8">
    <location>
        <begin position="439"/>
        <end position="460"/>
    </location>
</feature>
<protein>
    <submittedName>
        <fullName evidence="10">Hydrogenase-4 component B</fullName>
    </submittedName>
</protein>
<dbReference type="Pfam" id="PF00361">
    <property type="entry name" value="Proton_antipo_M"/>
    <property type="match status" value="1"/>
</dbReference>
<feature type="transmembrane region" description="Helical" evidence="8">
    <location>
        <begin position="397"/>
        <end position="418"/>
    </location>
</feature>
<keyword evidence="5" id="KW-0560">Oxidoreductase</keyword>
<dbReference type="GO" id="GO:0008137">
    <property type="term" value="F:NADH dehydrogenase (ubiquinone) activity"/>
    <property type="evidence" value="ECO:0007669"/>
    <property type="project" value="InterPro"/>
</dbReference>
<gene>
    <name evidence="10" type="primary">hyfB_1</name>
    <name evidence="10" type="ORF">SCARR_02676</name>
</gene>
<evidence type="ECO:0000313" key="10">
    <source>
        <dbReference type="EMBL" id="VGO20611.1"/>
    </source>
</evidence>
<dbReference type="PRINTS" id="PR01437">
    <property type="entry name" value="NUOXDRDTASE4"/>
</dbReference>
<dbReference type="GO" id="GO:0016491">
    <property type="term" value="F:oxidoreductase activity"/>
    <property type="evidence" value="ECO:0007669"/>
    <property type="project" value="UniProtKB-KW"/>
</dbReference>
<dbReference type="RefSeq" id="WP_136062015.1">
    <property type="nucleotide sequence ID" value="NZ_CAAHFH010000001.1"/>
</dbReference>
<sequence length="479" mass="51253">MAFVLIFLPLFMAAVAAVVPSDRLRPWLLPVTGTLHLGLTFLVLARPGQVATTTWLVLDPLGKIVLLVVSLLFFFCSIHAVGYLKNSHTRSNRVFCVCFSAFLGVMTLVTWSHHLGIMWVAIEATTLVSAPLVYFEHTPRSIEATWKYLVICSVGIALALLGSFFLAYASLHAGINPTLVFEELLQQAPHLSKPWLHAAFVLMLVGYGTKMGLAPMHTWLPEAHSEAPAPVSAMFSGALLVCAFLAILRVYHLCLAAGDAAFVTPILIFMGLFSMAVAGVFMVGQKDFKRMLAYSSIEHMGILALGIGIGGVALFGTLLHVVAHGVTKGLLFLSAGNIYHAYGSKNTDEVSGALRRLPLSGTLFLAGFIAIIGSPPFGPFISEFSILNAGFATGHYVASGLFLLLLLVIFIGMGATVLKVVQNREPASGAAPQPVFREGLLTVAPPIVLLGLVLLLGLHIPAPLSNLLHNAVDFLEVQP</sequence>
<organism evidence="10 11">
    <name type="scientific">Pontiella sulfatireligans</name>
    <dbReference type="NCBI Taxonomy" id="2750658"/>
    <lineage>
        <taxon>Bacteria</taxon>
        <taxon>Pseudomonadati</taxon>
        <taxon>Kiritimatiellota</taxon>
        <taxon>Kiritimatiellia</taxon>
        <taxon>Kiritimatiellales</taxon>
        <taxon>Pontiellaceae</taxon>
        <taxon>Pontiella</taxon>
    </lineage>
</organism>
<keyword evidence="6 8" id="KW-0472">Membrane</keyword>
<evidence type="ECO:0000259" key="9">
    <source>
        <dbReference type="Pfam" id="PF00361"/>
    </source>
</evidence>
<feature type="transmembrane region" description="Helical" evidence="8">
    <location>
        <begin position="260"/>
        <end position="281"/>
    </location>
</feature>
<evidence type="ECO:0000256" key="1">
    <source>
        <dbReference type="ARBA" id="ARBA00004651"/>
    </source>
</evidence>
<keyword evidence="11" id="KW-1185">Reference proteome</keyword>
<proteinExistence type="predicted"/>
<feature type="domain" description="NADH:quinone oxidoreductase/Mrp antiporter transmembrane" evidence="9">
    <location>
        <begin position="112"/>
        <end position="402"/>
    </location>
</feature>
<evidence type="ECO:0000313" key="11">
    <source>
        <dbReference type="Proteomes" id="UP000346198"/>
    </source>
</evidence>
<feature type="transmembrane region" description="Helical" evidence="8">
    <location>
        <begin position="357"/>
        <end position="377"/>
    </location>
</feature>
<keyword evidence="3 7" id="KW-0812">Transmembrane</keyword>
<feature type="transmembrane region" description="Helical" evidence="8">
    <location>
        <begin position="64"/>
        <end position="82"/>
    </location>
</feature>
<dbReference type="PANTHER" id="PTHR42682">
    <property type="entry name" value="HYDROGENASE-4 COMPONENT F"/>
    <property type="match status" value="1"/>
</dbReference>
<reference evidence="10 11" key="1">
    <citation type="submission" date="2019-04" db="EMBL/GenBank/DDBJ databases">
        <authorList>
            <person name="Van Vliet M D."/>
        </authorList>
    </citation>
    <scope>NUCLEOTIDE SEQUENCE [LARGE SCALE GENOMIC DNA]</scope>
    <source>
        <strain evidence="10 11">F21</strain>
    </source>
</reference>